<organism evidence="8">
    <name type="scientific">Acidithiobacillus ferrianus</name>
    <dbReference type="NCBI Taxonomy" id="2678518"/>
    <lineage>
        <taxon>Bacteria</taxon>
        <taxon>Pseudomonadati</taxon>
        <taxon>Pseudomonadota</taxon>
        <taxon>Acidithiobacillia</taxon>
        <taxon>Acidithiobacillales</taxon>
        <taxon>Acidithiobacillaceae</taxon>
        <taxon>Acidithiobacillus</taxon>
    </lineage>
</organism>
<evidence type="ECO:0000256" key="7">
    <source>
        <dbReference type="SAM" id="Phobius"/>
    </source>
</evidence>
<feature type="transmembrane region" description="Helical" evidence="7">
    <location>
        <begin position="134"/>
        <end position="159"/>
    </location>
</feature>
<evidence type="ECO:0000256" key="5">
    <source>
        <dbReference type="ARBA" id="ARBA00022989"/>
    </source>
</evidence>
<dbReference type="PANTHER" id="PTHR23513">
    <property type="entry name" value="INTEGRAL MEMBRANE EFFLUX PROTEIN-RELATED"/>
    <property type="match status" value="1"/>
</dbReference>
<sequence>MKNNFNRFLIAETISAIGTQVTRVELPLIAVIMLHATPLYMGLIQVTEILPILVLSIITGKIIEKISKRTVLVLANIFCALILLVIPIANYCGLLSMPILISSAFLLASIENIENISQLSYVPTLVEPDGFQAANAKISASISLSTIIGPTIFGLLIAIMKAPAVVLVDAISFLISAFVIHGNIDKTINNPENIISNSCETTGNLSGASLIIKNKKYLISL</sequence>
<proteinExistence type="predicted"/>
<evidence type="ECO:0000256" key="2">
    <source>
        <dbReference type="ARBA" id="ARBA00022448"/>
    </source>
</evidence>
<feature type="transmembrane region" description="Helical" evidence="7">
    <location>
        <begin position="39"/>
        <end position="58"/>
    </location>
</feature>
<dbReference type="GO" id="GO:0005886">
    <property type="term" value="C:plasma membrane"/>
    <property type="evidence" value="ECO:0007669"/>
    <property type="project" value="UniProtKB-SubCell"/>
</dbReference>
<keyword evidence="3" id="KW-1003">Cell membrane</keyword>
<reference evidence="8" key="1">
    <citation type="submission" date="2019-11" db="EMBL/GenBank/DDBJ databases">
        <title>Acidithiobacillus ferrianus sp. nov.: a facultatively anaerobic and extremely acidophilic chemolithoautotroph.</title>
        <authorList>
            <person name="Norris P.R."/>
            <person name="Falagan C."/>
            <person name="Moya-Beltran A."/>
            <person name="Castro M."/>
            <person name="Quatrini R."/>
            <person name="Johnson D.B."/>
        </authorList>
    </citation>
    <scope>NUCLEOTIDE SEQUENCE [LARGE SCALE GENOMIC DNA]</scope>
    <source>
        <strain evidence="8">MG</strain>
    </source>
</reference>
<evidence type="ECO:0000256" key="6">
    <source>
        <dbReference type="ARBA" id="ARBA00023136"/>
    </source>
</evidence>
<dbReference type="SUPFAM" id="SSF103473">
    <property type="entry name" value="MFS general substrate transporter"/>
    <property type="match status" value="1"/>
</dbReference>
<dbReference type="RefSeq" id="WP_163095696.1">
    <property type="nucleotide sequence ID" value="NZ_CP127523.1"/>
</dbReference>
<evidence type="ECO:0000256" key="1">
    <source>
        <dbReference type="ARBA" id="ARBA00004651"/>
    </source>
</evidence>
<dbReference type="AlphaFoldDB" id="A0A845UBJ3"/>
<dbReference type="Pfam" id="PF05977">
    <property type="entry name" value="MFS_3"/>
    <property type="match status" value="1"/>
</dbReference>
<dbReference type="Gene3D" id="1.20.1250.20">
    <property type="entry name" value="MFS general substrate transporter like domains"/>
    <property type="match status" value="1"/>
</dbReference>
<name>A0A845UBJ3_9PROT</name>
<comment type="subcellular location">
    <subcellularLocation>
        <location evidence="1">Cell membrane</location>
        <topology evidence="1">Multi-pass membrane protein</topology>
    </subcellularLocation>
</comment>
<dbReference type="InterPro" id="IPR036259">
    <property type="entry name" value="MFS_trans_sf"/>
</dbReference>
<protein>
    <submittedName>
        <fullName evidence="8">MFS transporter</fullName>
    </submittedName>
</protein>
<dbReference type="EMBL" id="WNJL01000003">
    <property type="protein sequence ID" value="NDU41284.1"/>
    <property type="molecule type" value="Genomic_DNA"/>
</dbReference>
<evidence type="ECO:0000256" key="4">
    <source>
        <dbReference type="ARBA" id="ARBA00022692"/>
    </source>
</evidence>
<gene>
    <name evidence="8" type="ORF">GL267_01120</name>
</gene>
<keyword evidence="6 7" id="KW-0472">Membrane</keyword>
<keyword evidence="2" id="KW-0813">Transport</keyword>
<dbReference type="InterPro" id="IPR010290">
    <property type="entry name" value="TM_effector"/>
</dbReference>
<dbReference type="PANTHER" id="PTHR23513:SF6">
    <property type="entry name" value="MAJOR FACILITATOR SUPERFAMILY ASSOCIATED DOMAIN-CONTAINING PROTEIN"/>
    <property type="match status" value="1"/>
</dbReference>
<keyword evidence="5 7" id="KW-1133">Transmembrane helix</keyword>
<feature type="transmembrane region" description="Helical" evidence="7">
    <location>
        <begin position="165"/>
        <end position="184"/>
    </location>
</feature>
<evidence type="ECO:0000313" key="8">
    <source>
        <dbReference type="EMBL" id="NDU41284.1"/>
    </source>
</evidence>
<accession>A0A845UBJ3</accession>
<evidence type="ECO:0000256" key="3">
    <source>
        <dbReference type="ARBA" id="ARBA00022475"/>
    </source>
</evidence>
<keyword evidence="4 7" id="KW-0812">Transmembrane</keyword>
<comment type="caution">
    <text evidence="8">The sequence shown here is derived from an EMBL/GenBank/DDBJ whole genome shotgun (WGS) entry which is preliminary data.</text>
</comment>
<feature type="transmembrane region" description="Helical" evidence="7">
    <location>
        <begin position="70"/>
        <end position="89"/>
    </location>
</feature>